<gene>
    <name evidence="1" type="ORF">EYF80_020747</name>
</gene>
<organism evidence="1 2">
    <name type="scientific">Liparis tanakae</name>
    <name type="common">Tanaka's snailfish</name>
    <dbReference type="NCBI Taxonomy" id="230148"/>
    <lineage>
        <taxon>Eukaryota</taxon>
        <taxon>Metazoa</taxon>
        <taxon>Chordata</taxon>
        <taxon>Craniata</taxon>
        <taxon>Vertebrata</taxon>
        <taxon>Euteleostomi</taxon>
        <taxon>Actinopterygii</taxon>
        <taxon>Neopterygii</taxon>
        <taxon>Teleostei</taxon>
        <taxon>Neoteleostei</taxon>
        <taxon>Acanthomorphata</taxon>
        <taxon>Eupercaria</taxon>
        <taxon>Perciformes</taxon>
        <taxon>Cottioidei</taxon>
        <taxon>Cottales</taxon>
        <taxon>Liparidae</taxon>
        <taxon>Liparis</taxon>
    </lineage>
</organism>
<sequence length="312" mass="34339">MYITECTLELQGLSGGELAQLAGGQSELVTLKLQSDRSLWLGDTVLTACYVGQLGDLHHISTFNGKEEQTLYQMVAVVVAVVTAALPLAWADWLVVETEVLVTGELVGGRWPGVLVMAARRPSGFVPYCTGWNNLLRKMYKRIFRPGHQRLNSTSQFSNLHVLTTISLAEAGLISKNAIEVFLVKVHQPVHTDLLILSQRPVQEKRSWEEVVLKLPLGRMSSVAAATSAMSLAGFLSESDEEALSAPRYWSTLRRESINTASAMLPYGLGLLLLGLQLEMKTRLHLLLQLGLELCVGVYCGHDRPTSLHLHL</sequence>
<evidence type="ECO:0000313" key="2">
    <source>
        <dbReference type="Proteomes" id="UP000314294"/>
    </source>
</evidence>
<keyword evidence="2" id="KW-1185">Reference proteome</keyword>
<proteinExistence type="predicted"/>
<comment type="caution">
    <text evidence="1">The sequence shown here is derived from an EMBL/GenBank/DDBJ whole genome shotgun (WGS) entry which is preliminary data.</text>
</comment>
<name>A0A4Z2HVK5_9TELE</name>
<reference evidence="1 2" key="1">
    <citation type="submission" date="2019-03" db="EMBL/GenBank/DDBJ databases">
        <title>First draft genome of Liparis tanakae, snailfish: a comprehensive survey of snailfish specific genes.</title>
        <authorList>
            <person name="Kim W."/>
            <person name="Song I."/>
            <person name="Jeong J.-H."/>
            <person name="Kim D."/>
            <person name="Kim S."/>
            <person name="Ryu S."/>
            <person name="Song J.Y."/>
            <person name="Lee S.K."/>
        </authorList>
    </citation>
    <scope>NUCLEOTIDE SEQUENCE [LARGE SCALE GENOMIC DNA]</scope>
    <source>
        <tissue evidence="1">Muscle</tissue>
    </source>
</reference>
<dbReference type="EMBL" id="SRLO01000181">
    <property type="protein sequence ID" value="TNN69044.1"/>
    <property type="molecule type" value="Genomic_DNA"/>
</dbReference>
<protein>
    <submittedName>
        <fullName evidence="1">Uncharacterized protein</fullName>
    </submittedName>
</protein>
<evidence type="ECO:0000313" key="1">
    <source>
        <dbReference type="EMBL" id="TNN69044.1"/>
    </source>
</evidence>
<dbReference type="Proteomes" id="UP000314294">
    <property type="component" value="Unassembled WGS sequence"/>
</dbReference>
<accession>A0A4Z2HVK5</accession>
<dbReference type="AlphaFoldDB" id="A0A4Z2HVK5"/>